<gene>
    <name evidence="1" type="ORF">L1987_68315</name>
</gene>
<comment type="caution">
    <text evidence="1">The sequence shown here is derived from an EMBL/GenBank/DDBJ whole genome shotgun (WGS) entry which is preliminary data.</text>
</comment>
<accession>A0ACB9B5B0</accession>
<organism evidence="1 2">
    <name type="scientific">Smallanthus sonchifolius</name>
    <dbReference type="NCBI Taxonomy" id="185202"/>
    <lineage>
        <taxon>Eukaryota</taxon>
        <taxon>Viridiplantae</taxon>
        <taxon>Streptophyta</taxon>
        <taxon>Embryophyta</taxon>
        <taxon>Tracheophyta</taxon>
        <taxon>Spermatophyta</taxon>
        <taxon>Magnoliopsida</taxon>
        <taxon>eudicotyledons</taxon>
        <taxon>Gunneridae</taxon>
        <taxon>Pentapetalae</taxon>
        <taxon>asterids</taxon>
        <taxon>campanulids</taxon>
        <taxon>Asterales</taxon>
        <taxon>Asteraceae</taxon>
        <taxon>Asteroideae</taxon>
        <taxon>Heliantheae alliance</taxon>
        <taxon>Millerieae</taxon>
        <taxon>Smallanthus</taxon>
    </lineage>
</organism>
<reference evidence="1 2" key="2">
    <citation type="journal article" date="2022" name="Mol. Ecol. Resour.">
        <title>The genomes of chicory, endive, great burdock and yacon provide insights into Asteraceae paleo-polyploidization history and plant inulin production.</title>
        <authorList>
            <person name="Fan W."/>
            <person name="Wang S."/>
            <person name="Wang H."/>
            <person name="Wang A."/>
            <person name="Jiang F."/>
            <person name="Liu H."/>
            <person name="Zhao H."/>
            <person name="Xu D."/>
            <person name="Zhang Y."/>
        </authorList>
    </citation>
    <scope>NUCLEOTIDE SEQUENCE [LARGE SCALE GENOMIC DNA]</scope>
    <source>
        <strain evidence="2">cv. Yunnan</strain>
        <tissue evidence="1">Leaves</tissue>
    </source>
</reference>
<reference evidence="2" key="1">
    <citation type="journal article" date="2022" name="Mol. Ecol. Resour.">
        <title>The genomes of chicory, endive, great burdock and yacon provide insights into Asteraceae palaeo-polyploidization history and plant inulin production.</title>
        <authorList>
            <person name="Fan W."/>
            <person name="Wang S."/>
            <person name="Wang H."/>
            <person name="Wang A."/>
            <person name="Jiang F."/>
            <person name="Liu H."/>
            <person name="Zhao H."/>
            <person name="Xu D."/>
            <person name="Zhang Y."/>
        </authorList>
    </citation>
    <scope>NUCLEOTIDE SEQUENCE [LARGE SCALE GENOMIC DNA]</scope>
    <source>
        <strain evidence="2">cv. Yunnan</strain>
    </source>
</reference>
<dbReference type="Proteomes" id="UP001056120">
    <property type="component" value="Linkage Group LG23"/>
</dbReference>
<proteinExistence type="predicted"/>
<keyword evidence="2" id="KW-1185">Reference proteome</keyword>
<protein>
    <submittedName>
        <fullName evidence="1">Uncharacterized protein</fullName>
    </submittedName>
</protein>
<name>A0ACB9B5B0_9ASTR</name>
<evidence type="ECO:0000313" key="1">
    <source>
        <dbReference type="EMBL" id="KAI3717016.1"/>
    </source>
</evidence>
<evidence type="ECO:0000313" key="2">
    <source>
        <dbReference type="Proteomes" id="UP001056120"/>
    </source>
</evidence>
<dbReference type="EMBL" id="CM042040">
    <property type="protein sequence ID" value="KAI3717016.1"/>
    <property type="molecule type" value="Genomic_DNA"/>
</dbReference>
<sequence>MFLIYNYLPTGNLEIFIQERPMSTVDWRILHKIVLDVARALGYLHDQCVHCVLHCDAKPSNILLDYKLNAYFSGFGLAQILGSSETHATGTFGYKKQVVRRLKQHFNLHNVNVM</sequence>